<dbReference type="EC" id="3.1.11.5" evidence="11"/>
<evidence type="ECO:0000256" key="2">
    <source>
        <dbReference type="ARBA" id="ARBA00022741"/>
    </source>
</evidence>
<keyword evidence="2" id="KW-0547">Nucleotide-binding</keyword>
<feature type="domain" description="RecC C-terminal" evidence="10">
    <location>
        <begin position="829"/>
        <end position="1068"/>
    </location>
</feature>
<evidence type="ECO:0000256" key="4">
    <source>
        <dbReference type="ARBA" id="ARBA00022801"/>
    </source>
</evidence>
<dbReference type="GO" id="GO:0008854">
    <property type="term" value="F:exodeoxyribonuclease V activity"/>
    <property type="evidence" value="ECO:0007669"/>
    <property type="project" value="UniProtKB-EC"/>
</dbReference>
<evidence type="ECO:0000256" key="5">
    <source>
        <dbReference type="ARBA" id="ARBA00022806"/>
    </source>
</evidence>
<dbReference type="Gene3D" id="1.10.10.160">
    <property type="match status" value="1"/>
</dbReference>
<dbReference type="PANTHER" id="PTHR30591">
    <property type="entry name" value="RECBCD ENZYME SUBUNIT RECC"/>
    <property type="match status" value="1"/>
</dbReference>
<dbReference type="GO" id="GO:0006310">
    <property type="term" value="P:DNA recombination"/>
    <property type="evidence" value="ECO:0007669"/>
    <property type="project" value="TreeGrafter"/>
</dbReference>
<dbReference type="GO" id="GO:0005524">
    <property type="term" value="F:ATP binding"/>
    <property type="evidence" value="ECO:0007669"/>
    <property type="project" value="UniProtKB-KW"/>
</dbReference>
<evidence type="ECO:0000256" key="1">
    <source>
        <dbReference type="ARBA" id="ARBA00022722"/>
    </source>
</evidence>
<keyword evidence="3" id="KW-0227">DNA damage</keyword>
<dbReference type="NCBIfam" id="TIGR01450">
    <property type="entry name" value="recC"/>
    <property type="match status" value="1"/>
</dbReference>
<reference evidence="11" key="1">
    <citation type="submission" date="2009-10" db="EMBL/GenBank/DDBJ databases">
        <title>Diversity of trophic interactions inside an arsenic-rich microbial ecosystem.</title>
        <authorList>
            <person name="Bertin P.N."/>
            <person name="Heinrich-Salmeron A."/>
            <person name="Pelletier E."/>
            <person name="Goulhen-Chollet F."/>
            <person name="Arsene-Ploetze F."/>
            <person name="Gallien S."/>
            <person name="Calteau A."/>
            <person name="Vallenet D."/>
            <person name="Casiot C."/>
            <person name="Chane-Woon-Ming B."/>
            <person name="Giloteaux L."/>
            <person name="Barakat M."/>
            <person name="Bonnefoy V."/>
            <person name="Bruneel O."/>
            <person name="Chandler M."/>
            <person name="Cleiss J."/>
            <person name="Duran R."/>
            <person name="Elbaz-Poulichet F."/>
            <person name="Fonknechten N."/>
            <person name="Lauga B."/>
            <person name="Mornico D."/>
            <person name="Ortet P."/>
            <person name="Schaeffer C."/>
            <person name="Siguier P."/>
            <person name="Alexander Thil Smith A."/>
            <person name="Van Dorsselaer A."/>
            <person name="Weissenbach J."/>
            <person name="Medigue C."/>
            <person name="Le Paslier D."/>
        </authorList>
    </citation>
    <scope>NUCLEOTIDE SEQUENCE</scope>
</reference>
<dbReference type="PANTHER" id="PTHR30591:SF1">
    <property type="entry name" value="RECBCD ENZYME SUBUNIT RECC"/>
    <property type="match status" value="1"/>
</dbReference>
<comment type="caution">
    <text evidence="11">The sequence shown here is derived from an EMBL/GenBank/DDBJ whole genome shotgun (WGS) entry which is preliminary data.</text>
</comment>
<dbReference type="SUPFAM" id="SSF52540">
    <property type="entry name" value="P-loop containing nucleoside triphosphate hydrolases"/>
    <property type="match status" value="2"/>
</dbReference>
<dbReference type="InterPro" id="IPR006697">
    <property type="entry name" value="RecC"/>
</dbReference>
<gene>
    <name evidence="11" type="ORF">CARN7_1896</name>
</gene>
<evidence type="ECO:0000256" key="3">
    <source>
        <dbReference type="ARBA" id="ARBA00022763"/>
    </source>
</evidence>
<dbReference type="SUPFAM" id="SSF52980">
    <property type="entry name" value="Restriction endonuclease-like"/>
    <property type="match status" value="1"/>
</dbReference>
<name>E6QV12_9ZZZZ</name>
<dbReference type="InterPro" id="IPR027417">
    <property type="entry name" value="P-loop_NTPase"/>
</dbReference>
<evidence type="ECO:0000259" key="10">
    <source>
        <dbReference type="Pfam" id="PF17946"/>
    </source>
</evidence>
<protein>
    <submittedName>
        <fullName evidence="11">Putative exodeoxyribonuclease V, gamma subunit recC</fullName>
        <ecNumber evidence="11">3.1.11.5</ecNumber>
    </submittedName>
</protein>
<evidence type="ECO:0000256" key="7">
    <source>
        <dbReference type="ARBA" id="ARBA00022840"/>
    </source>
</evidence>
<keyword evidence="1" id="KW-0540">Nuclease</keyword>
<dbReference type="EMBL" id="CABR01000122">
    <property type="protein sequence ID" value="CBI11085.1"/>
    <property type="molecule type" value="Genomic_DNA"/>
</dbReference>
<keyword evidence="9" id="KW-0234">DNA repair</keyword>
<accession>E6QV12</accession>
<dbReference type="HAMAP" id="MF_01486">
    <property type="entry name" value="RecC"/>
    <property type="match status" value="1"/>
</dbReference>
<dbReference type="Gene3D" id="3.40.50.10930">
    <property type="match status" value="1"/>
</dbReference>
<evidence type="ECO:0000256" key="8">
    <source>
        <dbReference type="ARBA" id="ARBA00023125"/>
    </source>
</evidence>
<dbReference type="GO" id="GO:0004386">
    <property type="term" value="F:helicase activity"/>
    <property type="evidence" value="ECO:0007669"/>
    <property type="project" value="UniProtKB-KW"/>
</dbReference>
<evidence type="ECO:0000256" key="6">
    <source>
        <dbReference type="ARBA" id="ARBA00022839"/>
    </source>
</evidence>
<dbReference type="Pfam" id="PF17946">
    <property type="entry name" value="RecC_C"/>
    <property type="match status" value="1"/>
</dbReference>
<dbReference type="GO" id="GO:0009338">
    <property type="term" value="C:exodeoxyribonuclease V complex"/>
    <property type="evidence" value="ECO:0007669"/>
    <property type="project" value="InterPro"/>
</dbReference>
<dbReference type="InterPro" id="IPR041500">
    <property type="entry name" value="RecC_C"/>
</dbReference>
<keyword evidence="4 11" id="KW-0378">Hydrolase</keyword>
<keyword evidence="5" id="KW-0347">Helicase</keyword>
<dbReference type="PIRSF" id="PIRSF000980">
    <property type="entry name" value="RecC"/>
    <property type="match status" value="1"/>
</dbReference>
<dbReference type="GO" id="GO:0006281">
    <property type="term" value="P:DNA repair"/>
    <property type="evidence" value="ECO:0007669"/>
    <property type="project" value="UniProtKB-KW"/>
</dbReference>
<keyword evidence="6" id="KW-0269">Exonuclease</keyword>
<keyword evidence="8" id="KW-0238">DNA-binding</keyword>
<evidence type="ECO:0000256" key="9">
    <source>
        <dbReference type="ARBA" id="ARBA00023204"/>
    </source>
</evidence>
<dbReference type="InterPro" id="IPR013986">
    <property type="entry name" value="DExx_box_DNA_helicase_dom_sf"/>
</dbReference>
<sequence length="1144" mass="129922">MIPIYPGFIVLHSNRLEALRDTVLSWLCDHPLNPLEPETFLVQSNGIAEWLKISLAQQDGICAAVSVDLPGRFLWNAYGQMLGRDKVLAVSPLDKNPLTWRLMRLLPTALEDPAFEPLQQFLADGDLERRWQLASRLADIFDQYQVYRSDWLNDWAEQRLQLRAADGTAYPLLPEQIWQAKLWQRLLTDLHQYQQKATGRAQIHHAFVNALEAAKEPNTPLPRRVILFGASVLPGQTLEALASLATRCQVILAVPNPCRFHWADIMDGREILRIERQRHSLRENRDLASLSLEELHLHSNPLLASWGRQGRDFVRLLDRFDDAVTTKARLEIPRIDVYEEDTGSTLLQQIQSRVRDLEPLQRDHPTPLAHGDQSVVFHIAHSAQREVEILHDQLLALLAASDDETPLAPRNIVVMVPDIQPFAPIIRAVFDQYDRHDDRHIPYEIVDLRARAVNPMLIALEWLLHLPEQRCRLGEIRDLLDCSAFRRRLGLEEADLAQCSQWLEGAGVRWGLSVSHRDQLGLGACAGQNTWKFGLQRMFLGYAAGPDLRLGNIESYGEIGGLDASLVGPLSRLLARLDHWRKILSEEASPVEWIARARQVLADFFDNSAETDRLTQVALETALSTWFTTCDNAQFVEAIPLTVFREAWLEALDEPSLNQTFLAGGVTFCTLMPMRSVPFDVVCLLGMNDGDYPRRSPRADFDLMGSPKQYRPGDRSRRDDDRYLMLEALLSARRTLYISWAGRDIRNNRERPPSVLVAQLRDYIAAGWATEGLKTLTTEHPLQPFSARYFQQGGHWLTYAREWREAHRPLEITSENLLPPFIPDADIALTVARLVEFLRNPVRYFFRHRLGVVFDTQEEALADDESFGLDGLARHQRIQELLEVAPQLFDTPERPAATLVAERAARIQRSGVLPMASFGEQTREELVRTAVPMLEQWKYLRIQWAVEAPKQRLRFVHGDFVLEDWLDGLYQQADDLAWLELSPSRLCAKDATPRADKMLTTWIRHLLASACGVKVKGILAGQDAILETEGISPAEAEVCLSALIDAWHEGMQTPLPVACQTALAFVQEKNPRVQYEGSYQQDGEGQEPCLHRSFPNFAALNSTIVGATDRDFSYYANALYRPLADWVRSTAITIQLHPNTADNP</sequence>
<dbReference type="Gene3D" id="3.40.50.300">
    <property type="entry name" value="P-loop containing nucleotide triphosphate hydrolases"/>
    <property type="match status" value="2"/>
</dbReference>
<dbReference type="InterPro" id="IPR011335">
    <property type="entry name" value="Restrct_endonuc-II-like"/>
</dbReference>
<keyword evidence="7" id="KW-0067">ATP-binding</keyword>
<evidence type="ECO:0000313" key="11">
    <source>
        <dbReference type="EMBL" id="CBI11085.1"/>
    </source>
</evidence>
<dbReference type="GO" id="GO:0003677">
    <property type="term" value="F:DNA binding"/>
    <property type="evidence" value="ECO:0007669"/>
    <property type="project" value="UniProtKB-KW"/>
</dbReference>
<dbReference type="Pfam" id="PF04257">
    <property type="entry name" value="Exonuc_V_gamma"/>
    <property type="match status" value="1"/>
</dbReference>
<proteinExistence type="inferred from homology"/>
<organism evidence="11">
    <name type="scientific">mine drainage metagenome</name>
    <dbReference type="NCBI Taxonomy" id="410659"/>
    <lineage>
        <taxon>unclassified sequences</taxon>
        <taxon>metagenomes</taxon>
        <taxon>ecological metagenomes</taxon>
    </lineage>
</organism>
<dbReference type="Gene3D" id="1.10.10.990">
    <property type="match status" value="1"/>
</dbReference>
<dbReference type="AlphaFoldDB" id="E6QV12"/>